<dbReference type="Pfam" id="PF00892">
    <property type="entry name" value="EamA"/>
    <property type="match status" value="2"/>
</dbReference>
<keyword evidence="1" id="KW-0812">Transmembrane</keyword>
<accession>A0ABT5YPR9</accession>
<feature type="transmembrane region" description="Helical" evidence="1">
    <location>
        <begin position="196"/>
        <end position="219"/>
    </location>
</feature>
<feature type="transmembrane region" description="Helical" evidence="1">
    <location>
        <begin position="225"/>
        <end position="246"/>
    </location>
</feature>
<dbReference type="InterPro" id="IPR037185">
    <property type="entry name" value="EmrE-like"/>
</dbReference>
<dbReference type="InterPro" id="IPR000620">
    <property type="entry name" value="EamA_dom"/>
</dbReference>
<organism evidence="3 4">
    <name type="scientific">Aquibaculum arenosum</name>
    <dbReference type="NCBI Taxonomy" id="3032591"/>
    <lineage>
        <taxon>Bacteria</taxon>
        <taxon>Pseudomonadati</taxon>
        <taxon>Pseudomonadota</taxon>
        <taxon>Alphaproteobacteria</taxon>
        <taxon>Rhodospirillales</taxon>
        <taxon>Rhodovibrionaceae</taxon>
        <taxon>Aquibaculum</taxon>
    </lineage>
</organism>
<name>A0ABT5YPR9_9PROT</name>
<feature type="transmembrane region" description="Helical" evidence="1">
    <location>
        <begin position="279"/>
        <end position="297"/>
    </location>
</feature>
<feature type="domain" description="EamA" evidence="2">
    <location>
        <begin position="25"/>
        <end position="157"/>
    </location>
</feature>
<evidence type="ECO:0000313" key="3">
    <source>
        <dbReference type="EMBL" id="MDF2096977.1"/>
    </source>
</evidence>
<evidence type="ECO:0000259" key="2">
    <source>
        <dbReference type="Pfam" id="PF00892"/>
    </source>
</evidence>
<dbReference type="EMBL" id="JARHUD010000008">
    <property type="protein sequence ID" value="MDF2096977.1"/>
    <property type="molecule type" value="Genomic_DNA"/>
</dbReference>
<feature type="transmembrane region" description="Helical" evidence="1">
    <location>
        <begin position="143"/>
        <end position="161"/>
    </location>
</feature>
<gene>
    <name evidence="3" type="ORF">P2G67_13425</name>
</gene>
<comment type="caution">
    <text evidence="3">The sequence shown here is derived from an EMBL/GenBank/DDBJ whole genome shotgun (WGS) entry which is preliminary data.</text>
</comment>
<evidence type="ECO:0000313" key="4">
    <source>
        <dbReference type="Proteomes" id="UP001215503"/>
    </source>
</evidence>
<feature type="transmembrane region" description="Helical" evidence="1">
    <location>
        <begin position="23"/>
        <end position="43"/>
    </location>
</feature>
<dbReference type="Proteomes" id="UP001215503">
    <property type="component" value="Unassembled WGS sequence"/>
</dbReference>
<feature type="transmembrane region" description="Helical" evidence="1">
    <location>
        <begin position="55"/>
        <end position="75"/>
    </location>
</feature>
<evidence type="ECO:0000256" key="1">
    <source>
        <dbReference type="SAM" id="Phobius"/>
    </source>
</evidence>
<feature type="transmembrane region" description="Helical" evidence="1">
    <location>
        <begin position="87"/>
        <end position="109"/>
    </location>
</feature>
<dbReference type="PANTHER" id="PTHR22911:SF103">
    <property type="entry name" value="BLR2811 PROTEIN"/>
    <property type="match status" value="1"/>
</dbReference>
<feature type="domain" description="EamA" evidence="2">
    <location>
        <begin position="167"/>
        <end position="295"/>
    </location>
</feature>
<feature type="transmembrane region" description="Helical" evidence="1">
    <location>
        <begin position="115"/>
        <end position="134"/>
    </location>
</feature>
<keyword evidence="4" id="KW-1185">Reference proteome</keyword>
<protein>
    <submittedName>
        <fullName evidence="3">DMT family transporter</fullName>
    </submittedName>
</protein>
<dbReference type="PANTHER" id="PTHR22911">
    <property type="entry name" value="ACYL-MALONYL CONDENSING ENZYME-RELATED"/>
    <property type="match status" value="1"/>
</dbReference>
<dbReference type="Gene3D" id="1.10.3730.20">
    <property type="match status" value="1"/>
</dbReference>
<proteinExistence type="predicted"/>
<feature type="transmembrane region" description="Helical" evidence="1">
    <location>
        <begin position="253"/>
        <end position="273"/>
    </location>
</feature>
<sequence>MSEADGRTDRPGGRDAGGEERPAVAILLMVVAMSVVPFMDAFAKLLSRDLPVEQVAWARFVFGLLFILPFALYRYGPRVTFRPKQPALQFLRGLLTAASSLFFFGAISMAPIADALALVFIAPLVVTALSPFVLQERVGIHRWAAVWVGFAGALIIIRPGFGSIDLAMLLAAGAGVSHGFFLLVTRRLSRSGPPLATLTVTTLVGALVLAFLQPFVWTMPAPHHWLYLAAMGFCAALGHFLLIKAFEQGTATLLAPFGYTEIVAATALGYFVFGDFPDRITWLGIVVIIASGLYITFRERVRGRLPAARLRK</sequence>
<reference evidence="3 4" key="1">
    <citation type="submission" date="2023-03" db="EMBL/GenBank/DDBJ databases">
        <title>Fodinicurvata sp. CAU 1616 isolated from sea sendiment.</title>
        <authorList>
            <person name="Kim W."/>
        </authorList>
    </citation>
    <scope>NUCLEOTIDE SEQUENCE [LARGE SCALE GENOMIC DNA]</scope>
    <source>
        <strain evidence="3 4">CAU 1616</strain>
    </source>
</reference>
<keyword evidence="1" id="KW-0472">Membrane</keyword>
<dbReference type="SUPFAM" id="SSF103481">
    <property type="entry name" value="Multidrug resistance efflux transporter EmrE"/>
    <property type="match status" value="2"/>
</dbReference>
<dbReference type="RefSeq" id="WP_275823748.1">
    <property type="nucleotide sequence ID" value="NZ_JARHUD010000008.1"/>
</dbReference>
<keyword evidence="1" id="KW-1133">Transmembrane helix</keyword>
<feature type="transmembrane region" description="Helical" evidence="1">
    <location>
        <begin position="167"/>
        <end position="184"/>
    </location>
</feature>